<keyword evidence="20" id="KW-1185">Reference proteome</keyword>
<evidence type="ECO:0000256" key="14">
    <source>
        <dbReference type="RuleBase" id="RU361185"/>
    </source>
</evidence>
<dbReference type="InterPro" id="IPR013780">
    <property type="entry name" value="Glyco_hydro_b"/>
</dbReference>
<dbReference type="Pfam" id="PF01055">
    <property type="entry name" value="Glyco_hydro_31_2nd"/>
    <property type="match status" value="1"/>
</dbReference>
<reference evidence="19 20" key="1">
    <citation type="submission" date="2015-07" db="EMBL/GenBank/DDBJ databases">
        <title>Comparative genomics of the Sigatoka disease complex on banana suggests a link between parallel evolutionary changes in Pseudocercospora fijiensis and Pseudocercospora eumusae and increased virulence on the banana host.</title>
        <authorList>
            <person name="Chang T.-C."/>
            <person name="Salvucci A."/>
            <person name="Crous P.W."/>
            <person name="Stergiopoulos I."/>
        </authorList>
    </citation>
    <scope>NUCLEOTIDE SEQUENCE [LARGE SCALE GENOMIC DNA]</scope>
    <source>
        <strain evidence="19 20">CBS 114824</strain>
    </source>
</reference>
<feature type="domain" description="Glycoside hydrolase family 31 N-terminal" evidence="17">
    <location>
        <begin position="131"/>
        <end position="236"/>
    </location>
</feature>
<comment type="function">
    <text evidence="13">Glucosidase involved in the degradation of cellulosic biomass. Has both alpha- and beta-glucosidase activity.</text>
</comment>
<keyword evidence="6" id="KW-0732">Signal</keyword>
<feature type="region of interest" description="Disordered" evidence="15">
    <location>
        <begin position="486"/>
        <end position="543"/>
    </location>
</feature>
<keyword evidence="9" id="KW-0119">Carbohydrate metabolism</keyword>
<feature type="domain" description="Glycosyl hydrolase family 31 C-terminal" evidence="18">
    <location>
        <begin position="743"/>
        <end position="831"/>
    </location>
</feature>
<proteinExistence type="inferred from homology"/>
<evidence type="ECO:0000259" key="18">
    <source>
        <dbReference type="Pfam" id="PF21365"/>
    </source>
</evidence>
<evidence type="ECO:0000256" key="11">
    <source>
        <dbReference type="ARBA" id="ARBA00023316"/>
    </source>
</evidence>
<evidence type="ECO:0000256" key="10">
    <source>
        <dbReference type="ARBA" id="ARBA00023295"/>
    </source>
</evidence>
<feature type="domain" description="Glycoside hydrolase family 31 TIM barrel" evidence="16">
    <location>
        <begin position="283"/>
        <end position="735"/>
    </location>
</feature>
<dbReference type="Gene3D" id="2.60.40.1760">
    <property type="entry name" value="glycosyl hydrolase (family 31)"/>
    <property type="match status" value="1"/>
</dbReference>
<dbReference type="Pfam" id="PF21365">
    <property type="entry name" value="Glyco_hydro_31_3rd"/>
    <property type="match status" value="1"/>
</dbReference>
<feature type="compositionally biased region" description="Low complexity" evidence="15">
    <location>
        <begin position="495"/>
        <end position="513"/>
    </location>
</feature>
<dbReference type="GO" id="GO:0030246">
    <property type="term" value="F:carbohydrate binding"/>
    <property type="evidence" value="ECO:0007669"/>
    <property type="project" value="InterPro"/>
</dbReference>
<keyword evidence="12" id="KW-0624">Polysaccharide degradation</keyword>
<evidence type="ECO:0000256" key="1">
    <source>
        <dbReference type="ARBA" id="ARBA00000448"/>
    </source>
</evidence>
<comment type="catalytic activity">
    <reaction evidence="1">
        <text>Hydrolysis of terminal, non-reducing beta-D-glucosyl residues with release of beta-D-glucose.</text>
        <dbReference type="EC" id="3.2.1.21"/>
    </reaction>
</comment>
<dbReference type="InterPro" id="IPR011013">
    <property type="entry name" value="Gal_mutarotase_sf_dom"/>
</dbReference>
<dbReference type="Gene3D" id="3.20.20.80">
    <property type="entry name" value="Glycosidases"/>
    <property type="match status" value="2"/>
</dbReference>
<comment type="caution">
    <text evidence="19">The sequence shown here is derived from an EMBL/GenBank/DDBJ whole genome shotgun (WGS) entry which is preliminary data.</text>
</comment>
<evidence type="ECO:0000256" key="9">
    <source>
        <dbReference type="ARBA" id="ARBA00023277"/>
    </source>
</evidence>
<evidence type="ECO:0000256" key="2">
    <source>
        <dbReference type="ARBA" id="ARBA00001657"/>
    </source>
</evidence>
<dbReference type="Gene3D" id="2.60.40.1180">
    <property type="entry name" value="Golgi alpha-mannosidase II"/>
    <property type="match status" value="2"/>
</dbReference>
<organism evidence="19 20">
    <name type="scientific">Pseudocercospora eumusae</name>
    <dbReference type="NCBI Taxonomy" id="321146"/>
    <lineage>
        <taxon>Eukaryota</taxon>
        <taxon>Fungi</taxon>
        <taxon>Dikarya</taxon>
        <taxon>Ascomycota</taxon>
        <taxon>Pezizomycotina</taxon>
        <taxon>Dothideomycetes</taxon>
        <taxon>Dothideomycetidae</taxon>
        <taxon>Mycosphaerellales</taxon>
        <taxon>Mycosphaerellaceae</taxon>
        <taxon>Pseudocercospora</taxon>
    </lineage>
</organism>
<keyword evidence="5" id="KW-0964">Secreted</keyword>
<dbReference type="Pfam" id="PF13802">
    <property type="entry name" value="Gal_mutarotas_2"/>
    <property type="match status" value="1"/>
</dbReference>
<dbReference type="InterPro" id="IPR025887">
    <property type="entry name" value="Glyco_hydro_31_N_dom"/>
</dbReference>
<dbReference type="GO" id="GO:0000272">
    <property type="term" value="P:polysaccharide catabolic process"/>
    <property type="evidence" value="ECO:0007669"/>
    <property type="project" value="UniProtKB-KW"/>
</dbReference>
<evidence type="ECO:0000313" key="20">
    <source>
        <dbReference type="Proteomes" id="UP000070133"/>
    </source>
</evidence>
<dbReference type="CDD" id="cd14752">
    <property type="entry name" value="GH31_N"/>
    <property type="match status" value="1"/>
</dbReference>
<dbReference type="OrthoDB" id="5839090at2759"/>
<evidence type="ECO:0000256" key="15">
    <source>
        <dbReference type="SAM" id="MobiDB-lite"/>
    </source>
</evidence>
<dbReference type="GO" id="GO:0004558">
    <property type="term" value="F:alpha-1,4-glucosidase activity"/>
    <property type="evidence" value="ECO:0007669"/>
    <property type="project" value="UniProtKB-EC"/>
</dbReference>
<sequence>MAVSNISIPLLNDMLQHFFAGAVFAASTSAAALIPRQANTICPGYAASNVQTHDTGLTASLSLAGPACDSYGKDIENLKLVVDYDSTNRLHVKIEDDPSIAYQVPTSVFPPPHGSSPVAADESALQFDWIETPFSFSVKRRSNGEVLFDSSAASLIFQDQYLRLRTSLPANPNLYGLGEHSDNFRLNTTNNTRTLWSRDAYGIPAGTNLYGNHPVYFDHRGADGTHGVFLLSSSGMDVKIDVTESGEQYLEYNLMSGILDLYFVAGPSPIEVSRQYAEISHLPAMMPYWGFGFHQCRYGYRDFYAIAEVIANYSRANIPLETMWTDIDYMYERYIMTTDPDRFSLPRVRDIVNYLHEHDQHYIVMVDPAVAYREKKYDDLPYETFLTAQDKGYFLQKNGTTYKGVVWPGVTAFPDWFHPDVQEYWDNEFVNFFNAETGVDIDALWIDMNEAANFNYFGENPEETQEERGFPPTRPALRSQPRPIPGFGPEFQPGAQPYPADDYAYAPPWLAPDSNPGDNKKVKRSAKTSAATSKRQATMAPSGASVIGYPNRNYLSPPYQIDNENTYEDYGGLSNFTLDTDIVHYDGHVELDVHNLYGTMMSEASRHAMLARRPERRPMVITRSTFAGAGRSVGKWLGDNLSTWELYRNSIQGMLNFASIFQVPMVGSDICGFGANTTETLCARWATLGAFYPFMRNHNGDTSIPQEFYLWETVADAARGALDIRYRLLDYIYTAMHKQSKDGSPLLNPLFYLYPEDKNTFGIELQFFYGDSLLVSPVTEENSTSVTIYLPEDRFYSWGSWDIVEGTGADVTLKNISFTEIPLHVKGGSILPVRKSSGYTTTETRKQPFDIIVAPGKDGKASGSLYLDDGDSLKQTATSEITFAYENGVLDVGGTFAYTAENNRIASVTVLGVQAQGGRPSWRKGHEGGRGQGWKQCRENEWSHDSERSVTTVHVNQPLDGELSVSL</sequence>
<evidence type="ECO:0000256" key="12">
    <source>
        <dbReference type="ARBA" id="ARBA00023326"/>
    </source>
</evidence>
<keyword evidence="7 14" id="KW-0378">Hydrolase</keyword>
<keyword evidence="8" id="KW-0325">Glycoprotein</keyword>
<evidence type="ECO:0000259" key="17">
    <source>
        <dbReference type="Pfam" id="PF13802"/>
    </source>
</evidence>
<evidence type="ECO:0000256" key="7">
    <source>
        <dbReference type="ARBA" id="ARBA00022801"/>
    </source>
</evidence>
<comment type="similarity">
    <text evidence="4 14">Belongs to the glycosyl hydrolase 31 family.</text>
</comment>
<dbReference type="AlphaFoldDB" id="A0A139GYQ1"/>
<evidence type="ECO:0000256" key="3">
    <source>
        <dbReference type="ARBA" id="ARBA00004613"/>
    </source>
</evidence>
<evidence type="ECO:0008006" key="21">
    <source>
        <dbReference type="Google" id="ProtNLM"/>
    </source>
</evidence>
<dbReference type="SUPFAM" id="SSF74650">
    <property type="entry name" value="Galactose mutarotase-like"/>
    <property type="match status" value="1"/>
</dbReference>
<comment type="subcellular location">
    <subcellularLocation>
        <location evidence="3">Secreted</location>
    </subcellularLocation>
</comment>
<evidence type="ECO:0000256" key="13">
    <source>
        <dbReference type="ARBA" id="ARBA00025512"/>
    </source>
</evidence>
<dbReference type="GO" id="GO:0008422">
    <property type="term" value="F:beta-glucosidase activity"/>
    <property type="evidence" value="ECO:0007669"/>
    <property type="project" value="UniProtKB-EC"/>
</dbReference>
<name>A0A139GYQ1_9PEZI</name>
<evidence type="ECO:0000256" key="4">
    <source>
        <dbReference type="ARBA" id="ARBA00007806"/>
    </source>
</evidence>
<keyword evidence="10 14" id="KW-0326">Glycosidase</keyword>
<dbReference type="InterPro" id="IPR048395">
    <property type="entry name" value="Glyco_hydro_31_C"/>
</dbReference>
<dbReference type="EMBL" id="LFZN01000221">
    <property type="protein sequence ID" value="KXS95326.1"/>
    <property type="molecule type" value="Genomic_DNA"/>
</dbReference>
<protein>
    <recommendedName>
        <fullName evidence="21">Alpha/beta-glucosidase agdC</fullName>
    </recommendedName>
</protein>
<evidence type="ECO:0000313" key="19">
    <source>
        <dbReference type="EMBL" id="KXS95326.1"/>
    </source>
</evidence>
<dbReference type="GO" id="GO:0071555">
    <property type="term" value="P:cell wall organization"/>
    <property type="evidence" value="ECO:0007669"/>
    <property type="project" value="UniProtKB-KW"/>
</dbReference>
<accession>A0A139GYQ1</accession>
<dbReference type="Proteomes" id="UP000070133">
    <property type="component" value="Unassembled WGS sequence"/>
</dbReference>
<comment type="catalytic activity">
    <reaction evidence="2">
        <text>Hydrolysis of terminal, non-reducing (1-&gt;4)-linked alpha-D-glucose residues with release of alpha-D-glucose.</text>
        <dbReference type="EC" id="3.2.1.20"/>
    </reaction>
</comment>
<keyword evidence="11" id="KW-0961">Cell wall biogenesis/degradation</keyword>
<dbReference type="InterPro" id="IPR017853">
    <property type="entry name" value="GH"/>
</dbReference>
<dbReference type="GO" id="GO:0005576">
    <property type="term" value="C:extracellular region"/>
    <property type="evidence" value="ECO:0007669"/>
    <property type="project" value="UniProtKB-SubCell"/>
</dbReference>
<dbReference type="STRING" id="321146.A0A139GYQ1"/>
<evidence type="ECO:0000259" key="16">
    <source>
        <dbReference type="Pfam" id="PF01055"/>
    </source>
</evidence>
<dbReference type="InterPro" id="IPR000322">
    <property type="entry name" value="Glyco_hydro_31_TIM"/>
</dbReference>
<dbReference type="SUPFAM" id="SSF51011">
    <property type="entry name" value="Glycosyl hydrolase domain"/>
    <property type="match status" value="1"/>
</dbReference>
<evidence type="ECO:0000256" key="6">
    <source>
        <dbReference type="ARBA" id="ARBA00022729"/>
    </source>
</evidence>
<dbReference type="CDD" id="cd06602">
    <property type="entry name" value="GH31_MGAM_SI_GAA"/>
    <property type="match status" value="1"/>
</dbReference>
<dbReference type="PANTHER" id="PTHR22762:SF67">
    <property type="entry name" value="ALPHA_BETA-GLUCOSIDASE AGDC-RELATED"/>
    <property type="match status" value="1"/>
</dbReference>
<feature type="compositionally biased region" description="Polar residues" evidence="15">
    <location>
        <begin position="527"/>
        <end position="536"/>
    </location>
</feature>
<gene>
    <name evidence="19" type="ORF">AC578_5265</name>
</gene>
<dbReference type="SUPFAM" id="SSF51445">
    <property type="entry name" value="(Trans)glycosidases"/>
    <property type="match status" value="1"/>
</dbReference>
<dbReference type="PANTHER" id="PTHR22762">
    <property type="entry name" value="ALPHA-GLUCOSIDASE"/>
    <property type="match status" value="1"/>
</dbReference>
<evidence type="ECO:0000256" key="8">
    <source>
        <dbReference type="ARBA" id="ARBA00023180"/>
    </source>
</evidence>
<evidence type="ECO:0000256" key="5">
    <source>
        <dbReference type="ARBA" id="ARBA00022525"/>
    </source>
</evidence>